<dbReference type="InterPro" id="IPR013767">
    <property type="entry name" value="PAS_fold"/>
</dbReference>
<organism evidence="16 17">
    <name type="scientific">Halorubrum distributum JCM 10247</name>
    <dbReference type="NCBI Taxonomy" id="1227486"/>
    <lineage>
        <taxon>Archaea</taxon>
        <taxon>Methanobacteriati</taxon>
        <taxon>Methanobacteriota</taxon>
        <taxon>Stenosarchaea group</taxon>
        <taxon>Halobacteria</taxon>
        <taxon>Halobacteriales</taxon>
        <taxon>Haloferacaceae</taxon>
        <taxon>Halorubrum</taxon>
        <taxon>Halorubrum distributum group</taxon>
    </lineage>
</organism>
<feature type="region of interest" description="Disordered" evidence="12">
    <location>
        <begin position="1"/>
        <end position="20"/>
    </location>
</feature>
<sequence length="605" mass="64803">MLTTRSDKFGGEIDSELTPTLPRSITGLNTGAAEESSGLDDTMNVFSLSASLAIDGVAVGLLAWVTWQAAKDRSPPNATAFAAMTAGLLLWALLSLVSEFPHEWSVGAGMAAVGQILPIVFIPAIWLVYVLGYTGRGTGLTRPRSALFVLLALPLVGAAATFEGDPSTEAVQRSLASLAGTELMLLFIVYVYAAAVFLSYGWSHGRISKAQLAAQLGAVSAPYVVGTWLDGSRIVDGVTAGLLLSGMLLAISIRRYPVLTGFPKADYVARSRVFEALQEAVVVVDWDGHVLDTNETAESLFDQSTQEMIGTPMGSIVDGIDNVDLSPGTTGNVTLRTTRGRRQFQFTVSAVEGNDTDSGGTPVARAVLLRDVTDQRTREQRLSVLNRVLRHNVRNKLDVILAHADYVNDEVHQTAIRDSATDLSSISRKARDAEAVMTESSGPPSPVDLASVAREVATTAREDHPESSVSVDAPESLQISSHRTIVRRLVVELVENAIVHSTAPVRVDIEVSTTTDGIPQLRVADKGPGIPDRERELLTGTGETQLEHGLGVGLWFVNWAVNQLGSELEFEQASAEGTVVVVRFHDANRSTDERRDPSGDATDRN</sequence>
<evidence type="ECO:0000256" key="1">
    <source>
        <dbReference type="ARBA" id="ARBA00000085"/>
    </source>
</evidence>
<dbReference type="PROSITE" id="PS50109">
    <property type="entry name" value="HIS_KIN"/>
    <property type="match status" value="1"/>
</dbReference>
<evidence type="ECO:0000256" key="11">
    <source>
        <dbReference type="ARBA" id="ARBA00023136"/>
    </source>
</evidence>
<evidence type="ECO:0000256" key="8">
    <source>
        <dbReference type="ARBA" id="ARBA00022840"/>
    </source>
</evidence>
<dbReference type="PANTHER" id="PTHR42878:SF7">
    <property type="entry name" value="SENSOR HISTIDINE KINASE GLRK"/>
    <property type="match status" value="1"/>
</dbReference>
<feature type="compositionally biased region" description="Basic and acidic residues" evidence="12">
    <location>
        <begin position="1"/>
        <end position="11"/>
    </location>
</feature>
<proteinExistence type="predicted"/>
<keyword evidence="6" id="KW-0547">Nucleotide-binding</keyword>
<evidence type="ECO:0000259" key="14">
    <source>
        <dbReference type="PROSITE" id="PS50109"/>
    </source>
</evidence>
<reference evidence="16 17" key="1">
    <citation type="journal article" date="2014" name="PLoS Genet.">
        <title>Phylogenetically driven sequencing of extremely halophilic archaea reveals strategies for static and dynamic osmo-response.</title>
        <authorList>
            <person name="Becker E.A."/>
            <person name="Seitzer P.M."/>
            <person name="Tritt A."/>
            <person name="Larsen D."/>
            <person name="Krusor M."/>
            <person name="Yao A.I."/>
            <person name="Wu D."/>
            <person name="Madern D."/>
            <person name="Eisen J.A."/>
            <person name="Darling A.E."/>
            <person name="Facciotti M.T."/>
        </authorList>
    </citation>
    <scope>NUCLEOTIDE SEQUENCE [LARGE SCALE GENOMIC DNA]</scope>
    <source>
        <strain evidence="16 17">JCM 10247</strain>
    </source>
</reference>
<dbReference type="InterPro" id="IPR050351">
    <property type="entry name" value="BphY/WalK/GraS-like"/>
</dbReference>
<evidence type="ECO:0000256" key="4">
    <source>
        <dbReference type="ARBA" id="ARBA00022679"/>
    </source>
</evidence>
<name>M0DNZ1_9EURY</name>
<feature type="transmembrane region" description="Helical" evidence="13">
    <location>
        <begin position="235"/>
        <end position="253"/>
    </location>
</feature>
<dbReference type="SMART" id="SM00387">
    <property type="entry name" value="HATPase_c"/>
    <property type="match status" value="1"/>
</dbReference>
<feature type="transmembrane region" description="Helical" evidence="13">
    <location>
        <begin position="79"/>
        <end position="98"/>
    </location>
</feature>
<evidence type="ECO:0000256" key="10">
    <source>
        <dbReference type="ARBA" id="ARBA00023012"/>
    </source>
</evidence>
<dbReference type="InterPro" id="IPR036890">
    <property type="entry name" value="HATPase_C_sf"/>
</dbReference>
<evidence type="ECO:0000313" key="16">
    <source>
        <dbReference type="EMBL" id="ELZ37200.1"/>
    </source>
</evidence>
<feature type="domain" description="PAS" evidence="15">
    <location>
        <begin position="266"/>
        <end position="310"/>
    </location>
</feature>
<dbReference type="AlphaFoldDB" id="M0DNZ1"/>
<keyword evidence="9 13" id="KW-1133">Transmembrane helix</keyword>
<dbReference type="Gene3D" id="3.30.450.20">
    <property type="entry name" value="PAS domain"/>
    <property type="match status" value="1"/>
</dbReference>
<dbReference type="InterPro" id="IPR003594">
    <property type="entry name" value="HATPase_dom"/>
</dbReference>
<evidence type="ECO:0000256" key="2">
    <source>
        <dbReference type="ARBA" id="ARBA00004141"/>
    </source>
</evidence>
<dbReference type="EC" id="2.7.13.3" evidence="3"/>
<dbReference type="GO" id="GO:0007234">
    <property type="term" value="P:osmosensory signaling via phosphorelay pathway"/>
    <property type="evidence" value="ECO:0007669"/>
    <property type="project" value="TreeGrafter"/>
</dbReference>
<dbReference type="Gene3D" id="3.30.565.10">
    <property type="entry name" value="Histidine kinase-like ATPase, C-terminal domain"/>
    <property type="match status" value="1"/>
</dbReference>
<evidence type="ECO:0000256" key="9">
    <source>
        <dbReference type="ARBA" id="ARBA00022989"/>
    </source>
</evidence>
<keyword evidence="8" id="KW-0067">ATP-binding</keyword>
<protein>
    <recommendedName>
        <fullName evidence="3">histidine kinase</fullName>
        <ecNumber evidence="3">2.7.13.3</ecNumber>
    </recommendedName>
</protein>
<dbReference type="CDD" id="cd00130">
    <property type="entry name" value="PAS"/>
    <property type="match status" value="1"/>
</dbReference>
<dbReference type="SUPFAM" id="SSF55874">
    <property type="entry name" value="ATPase domain of HSP90 chaperone/DNA topoisomerase II/histidine kinase"/>
    <property type="match status" value="1"/>
</dbReference>
<feature type="transmembrane region" description="Helical" evidence="13">
    <location>
        <begin position="174"/>
        <end position="200"/>
    </location>
</feature>
<keyword evidence="4" id="KW-0808">Transferase</keyword>
<evidence type="ECO:0000256" key="7">
    <source>
        <dbReference type="ARBA" id="ARBA00022777"/>
    </source>
</evidence>
<gene>
    <name evidence="16" type="ORF">C473_01749</name>
</gene>
<feature type="transmembrane region" description="Helical" evidence="13">
    <location>
        <begin position="145"/>
        <end position="162"/>
    </location>
</feature>
<dbReference type="GO" id="GO:0030295">
    <property type="term" value="F:protein kinase activator activity"/>
    <property type="evidence" value="ECO:0007669"/>
    <property type="project" value="TreeGrafter"/>
</dbReference>
<keyword evidence="10" id="KW-0902">Two-component regulatory system</keyword>
<accession>M0DNZ1</accession>
<dbReference type="EMBL" id="AOIW01000021">
    <property type="protein sequence ID" value="ELZ37200.1"/>
    <property type="molecule type" value="Genomic_DNA"/>
</dbReference>
<evidence type="ECO:0000313" key="17">
    <source>
        <dbReference type="Proteomes" id="UP000011572"/>
    </source>
</evidence>
<dbReference type="Proteomes" id="UP000011572">
    <property type="component" value="Unassembled WGS sequence"/>
</dbReference>
<evidence type="ECO:0000256" key="13">
    <source>
        <dbReference type="SAM" id="Phobius"/>
    </source>
</evidence>
<dbReference type="GO" id="GO:0006355">
    <property type="term" value="P:regulation of DNA-templated transcription"/>
    <property type="evidence" value="ECO:0007669"/>
    <property type="project" value="InterPro"/>
</dbReference>
<keyword evidence="11 13" id="KW-0472">Membrane</keyword>
<dbReference type="PANTHER" id="PTHR42878">
    <property type="entry name" value="TWO-COMPONENT HISTIDINE KINASE"/>
    <property type="match status" value="1"/>
</dbReference>
<dbReference type="GO" id="GO:0000156">
    <property type="term" value="F:phosphorelay response regulator activity"/>
    <property type="evidence" value="ECO:0007669"/>
    <property type="project" value="TreeGrafter"/>
</dbReference>
<dbReference type="SUPFAM" id="SSF55785">
    <property type="entry name" value="PYP-like sensor domain (PAS domain)"/>
    <property type="match status" value="1"/>
</dbReference>
<dbReference type="GO" id="GO:0016020">
    <property type="term" value="C:membrane"/>
    <property type="evidence" value="ECO:0007669"/>
    <property type="project" value="UniProtKB-SubCell"/>
</dbReference>
<evidence type="ECO:0000256" key="5">
    <source>
        <dbReference type="ARBA" id="ARBA00022692"/>
    </source>
</evidence>
<dbReference type="InterPro" id="IPR035965">
    <property type="entry name" value="PAS-like_dom_sf"/>
</dbReference>
<keyword evidence="5 13" id="KW-0812">Transmembrane</keyword>
<dbReference type="GO" id="GO:0005524">
    <property type="term" value="F:ATP binding"/>
    <property type="evidence" value="ECO:0007669"/>
    <property type="project" value="UniProtKB-KW"/>
</dbReference>
<evidence type="ECO:0000256" key="6">
    <source>
        <dbReference type="ARBA" id="ARBA00022741"/>
    </source>
</evidence>
<dbReference type="InterPro" id="IPR031621">
    <property type="entry name" value="HisKA_7TM"/>
</dbReference>
<comment type="subcellular location">
    <subcellularLocation>
        <location evidence="2">Membrane</location>
        <topology evidence="2">Multi-pass membrane protein</topology>
    </subcellularLocation>
</comment>
<evidence type="ECO:0000256" key="3">
    <source>
        <dbReference type="ARBA" id="ARBA00012438"/>
    </source>
</evidence>
<comment type="catalytic activity">
    <reaction evidence="1">
        <text>ATP + protein L-histidine = ADP + protein N-phospho-L-histidine.</text>
        <dbReference type="EC" id="2.7.13.3"/>
    </reaction>
</comment>
<dbReference type="InterPro" id="IPR000014">
    <property type="entry name" value="PAS"/>
</dbReference>
<evidence type="ECO:0000256" key="12">
    <source>
        <dbReference type="SAM" id="MobiDB-lite"/>
    </source>
</evidence>
<comment type="caution">
    <text evidence="16">The sequence shown here is derived from an EMBL/GenBank/DDBJ whole genome shotgun (WGS) entry which is preliminary data.</text>
</comment>
<dbReference type="GO" id="GO:0004673">
    <property type="term" value="F:protein histidine kinase activity"/>
    <property type="evidence" value="ECO:0007669"/>
    <property type="project" value="UniProtKB-EC"/>
</dbReference>
<dbReference type="PATRIC" id="fig|1227486.3.peg.286"/>
<keyword evidence="7 16" id="KW-0418">Kinase</keyword>
<feature type="domain" description="Histidine kinase" evidence="14">
    <location>
        <begin position="388"/>
        <end position="588"/>
    </location>
</feature>
<dbReference type="PROSITE" id="PS50112">
    <property type="entry name" value="PAS"/>
    <property type="match status" value="1"/>
</dbReference>
<dbReference type="Pfam" id="PF02518">
    <property type="entry name" value="HATPase_c"/>
    <property type="match status" value="1"/>
</dbReference>
<feature type="transmembrane region" description="Helical" evidence="13">
    <location>
        <begin position="110"/>
        <end position="133"/>
    </location>
</feature>
<feature type="transmembrane region" description="Helical" evidence="13">
    <location>
        <begin position="45"/>
        <end position="67"/>
    </location>
</feature>
<evidence type="ECO:0000259" key="15">
    <source>
        <dbReference type="PROSITE" id="PS50112"/>
    </source>
</evidence>
<dbReference type="Pfam" id="PF00989">
    <property type="entry name" value="PAS"/>
    <property type="match status" value="1"/>
</dbReference>
<dbReference type="InterPro" id="IPR005467">
    <property type="entry name" value="His_kinase_dom"/>
</dbReference>
<dbReference type="Pfam" id="PF16927">
    <property type="entry name" value="HisKA_7TM"/>
    <property type="match status" value="1"/>
</dbReference>